<dbReference type="InterPro" id="IPR005275">
    <property type="entry name" value="Lfuc_symporter_FucP"/>
</dbReference>
<feature type="transmembrane region" description="Helical" evidence="6">
    <location>
        <begin position="336"/>
        <end position="356"/>
    </location>
</feature>
<dbReference type="PROSITE" id="PS50850">
    <property type="entry name" value="MFS"/>
    <property type="match status" value="1"/>
</dbReference>
<feature type="transmembrane region" description="Helical" evidence="6">
    <location>
        <begin position="312"/>
        <end position="330"/>
    </location>
</feature>
<feature type="transmembrane region" description="Helical" evidence="6">
    <location>
        <begin position="368"/>
        <end position="389"/>
    </location>
</feature>
<dbReference type="NCBIfam" id="TIGR00885">
    <property type="entry name" value="fucP"/>
    <property type="match status" value="1"/>
</dbReference>
<dbReference type="GO" id="GO:0015535">
    <property type="term" value="F:fucose:proton symporter activity"/>
    <property type="evidence" value="ECO:0007669"/>
    <property type="project" value="InterPro"/>
</dbReference>
<dbReference type="RefSeq" id="WP_211937739.1">
    <property type="nucleotide sequence ID" value="NZ_CP073078.1"/>
</dbReference>
<feature type="transmembrane region" description="Helical" evidence="6">
    <location>
        <begin position="50"/>
        <end position="74"/>
    </location>
</feature>
<dbReference type="InterPro" id="IPR020846">
    <property type="entry name" value="MFS_dom"/>
</dbReference>
<feature type="transmembrane region" description="Helical" evidence="6">
    <location>
        <begin position="12"/>
        <end position="30"/>
    </location>
</feature>
<evidence type="ECO:0000259" key="7">
    <source>
        <dbReference type="PROSITE" id="PS50850"/>
    </source>
</evidence>
<feature type="transmembrane region" description="Helical" evidence="6">
    <location>
        <begin position="246"/>
        <end position="270"/>
    </location>
</feature>
<reference evidence="8" key="1">
    <citation type="submission" date="2021-04" db="EMBL/GenBank/DDBJ databases">
        <title>The complete genome sequence of Caulobacter sp. S6.</title>
        <authorList>
            <person name="Tang Y."/>
            <person name="Ouyang W."/>
            <person name="Liu Q."/>
            <person name="Huang B."/>
            <person name="Guo Z."/>
            <person name="Lei P."/>
        </authorList>
    </citation>
    <scope>NUCLEOTIDE SEQUENCE</scope>
    <source>
        <strain evidence="8">S6</strain>
    </source>
</reference>
<protein>
    <submittedName>
        <fullName evidence="8">L-fucose:H+ symporter permease</fullName>
    </submittedName>
</protein>
<dbReference type="PANTHER" id="PTHR43702">
    <property type="entry name" value="L-FUCOSE-PROTON SYMPORTER"/>
    <property type="match status" value="1"/>
</dbReference>
<feature type="transmembrane region" description="Helical" evidence="6">
    <location>
        <begin position="105"/>
        <end position="123"/>
    </location>
</feature>
<name>A0A975IUM7_9CAUL</name>
<feature type="transmembrane region" description="Helical" evidence="6">
    <location>
        <begin position="144"/>
        <end position="166"/>
    </location>
</feature>
<dbReference type="KEGG" id="caul:KCG34_22005"/>
<keyword evidence="9" id="KW-1185">Reference proteome</keyword>
<keyword evidence="4 6" id="KW-1133">Transmembrane helix</keyword>
<keyword evidence="3 6" id="KW-0812">Transmembrane</keyword>
<evidence type="ECO:0000256" key="2">
    <source>
        <dbReference type="ARBA" id="ARBA00022475"/>
    </source>
</evidence>
<dbReference type="Proteomes" id="UP000676409">
    <property type="component" value="Chromosome"/>
</dbReference>
<feature type="transmembrane region" description="Helical" evidence="6">
    <location>
        <begin position="198"/>
        <end position="216"/>
    </location>
</feature>
<dbReference type="Pfam" id="PF07690">
    <property type="entry name" value="MFS_1"/>
    <property type="match status" value="1"/>
</dbReference>
<dbReference type="SUPFAM" id="SSF103473">
    <property type="entry name" value="MFS general substrate transporter"/>
    <property type="match status" value="1"/>
</dbReference>
<feature type="domain" description="Major facilitator superfamily (MFS) profile" evidence="7">
    <location>
        <begin position="16"/>
        <end position="421"/>
    </location>
</feature>
<keyword evidence="5 6" id="KW-0472">Membrane</keyword>
<dbReference type="AlphaFoldDB" id="A0A975IUM7"/>
<dbReference type="GO" id="GO:0005886">
    <property type="term" value="C:plasma membrane"/>
    <property type="evidence" value="ECO:0007669"/>
    <property type="project" value="UniProtKB-SubCell"/>
</dbReference>
<sequence length="431" mass="45232">MTGRRLEGAERARLVPLILIVSLFFLWGMANNLNDVLIAQFRKAFSLGDLQSGLVQSAFYLGYFLLALPAAMFMRRFGYRVAVMLGLALYGLGALLFFPAAEVRLYSAFLGALFVIAAGLAFLETSANPLMLVMGEPEGAARRLNLAQAFNPLGSITGVIVGRQFIFSAAEPDAKQLAAMPPPQLDALHAAQAHAVQGPYLVIGLFVLVWGGLIALTRFPTAASDHAASEQGTMADVRALLARPRYLFGVLAQFFYVGAQVGVWSFLIRYAEREVGSPERAAAGYLIISLVVFMAGRFVGSALMGRVSPARLTALFGAINVGLCLVGVLAPGMAGLIALVAASFFMSVMYPTIFALSVEGLGPLTKIGASFLVMAIIGGAVLTAAMGWISDRASIAAAMAVPALAFAVVAAFALTAGRRTAAAGLLAEATP</sequence>
<proteinExistence type="predicted"/>
<dbReference type="InterPro" id="IPR011701">
    <property type="entry name" value="MFS"/>
</dbReference>
<organism evidence="8 9">
    <name type="scientific">Phenylobacterium montanum</name>
    <dbReference type="NCBI Taxonomy" id="2823693"/>
    <lineage>
        <taxon>Bacteria</taxon>
        <taxon>Pseudomonadati</taxon>
        <taxon>Pseudomonadota</taxon>
        <taxon>Alphaproteobacteria</taxon>
        <taxon>Caulobacterales</taxon>
        <taxon>Caulobacteraceae</taxon>
        <taxon>Phenylobacterium</taxon>
    </lineage>
</organism>
<evidence type="ECO:0000313" key="9">
    <source>
        <dbReference type="Proteomes" id="UP000676409"/>
    </source>
</evidence>
<dbReference type="InterPro" id="IPR050375">
    <property type="entry name" value="MFS_TsgA-like"/>
</dbReference>
<dbReference type="EMBL" id="CP073078">
    <property type="protein sequence ID" value="QUD87689.1"/>
    <property type="molecule type" value="Genomic_DNA"/>
</dbReference>
<evidence type="ECO:0000256" key="4">
    <source>
        <dbReference type="ARBA" id="ARBA00022989"/>
    </source>
</evidence>
<comment type="subcellular location">
    <subcellularLocation>
        <location evidence="1">Cell inner membrane</location>
        <topology evidence="1">Multi-pass membrane protein</topology>
    </subcellularLocation>
</comment>
<evidence type="ECO:0000256" key="3">
    <source>
        <dbReference type="ARBA" id="ARBA00022692"/>
    </source>
</evidence>
<feature type="transmembrane region" description="Helical" evidence="6">
    <location>
        <begin position="81"/>
        <end position="99"/>
    </location>
</feature>
<keyword evidence="2" id="KW-1003">Cell membrane</keyword>
<evidence type="ECO:0000256" key="5">
    <source>
        <dbReference type="ARBA" id="ARBA00023136"/>
    </source>
</evidence>
<gene>
    <name evidence="8" type="primary">fucP</name>
    <name evidence="8" type="ORF">KCG34_22005</name>
</gene>
<evidence type="ECO:0000313" key="8">
    <source>
        <dbReference type="EMBL" id="QUD87689.1"/>
    </source>
</evidence>
<evidence type="ECO:0000256" key="6">
    <source>
        <dbReference type="SAM" id="Phobius"/>
    </source>
</evidence>
<evidence type="ECO:0000256" key="1">
    <source>
        <dbReference type="ARBA" id="ARBA00004429"/>
    </source>
</evidence>
<accession>A0A975IUM7</accession>
<feature type="transmembrane region" description="Helical" evidence="6">
    <location>
        <begin position="395"/>
        <end position="416"/>
    </location>
</feature>
<dbReference type="CDD" id="cd17394">
    <property type="entry name" value="MFS_FucP_like"/>
    <property type="match status" value="1"/>
</dbReference>
<dbReference type="Gene3D" id="1.20.1250.20">
    <property type="entry name" value="MFS general substrate transporter like domains"/>
    <property type="match status" value="2"/>
</dbReference>
<dbReference type="PANTHER" id="PTHR43702:SF11">
    <property type="entry name" value="L-FUCOSE-PROTON SYMPORTER"/>
    <property type="match status" value="1"/>
</dbReference>
<dbReference type="InterPro" id="IPR036259">
    <property type="entry name" value="MFS_trans_sf"/>
</dbReference>
<feature type="transmembrane region" description="Helical" evidence="6">
    <location>
        <begin position="282"/>
        <end position="300"/>
    </location>
</feature>